<dbReference type="AlphaFoldDB" id="A0A3N4LL70"/>
<dbReference type="Pfam" id="PF09424">
    <property type="entry name" value="YqeY"/>
    <property type="match status" value="1"/>
</dbReference>
<reference evidence="2 3" key="1">
    <citation type="journal article" date="2018" name="Nat. Ecol. Evol.">
        <title>Pezizomycetes genomes reveal the molecular basis of ectomycorrhizal truffle lifestyle.</title>
        <authorList>
            <person name="Murat C."/>
            <person name="Payen T."/>
            <person name="Noel B."/>
            <person name="Kuo A."/>
            <person name="Morin E."/>
            <person name="Chen J."/>
            <person name="Kohler A."/>
            <person name="Krizsan K."/>
            <person name="Balestrini R."/>
            <person name="Da Silva C."/>
            <person name="Montanini B."/>
            <person name="Hainaut M."/>
            <person name="Levati E."/>
            <person name="Barry K.W."/>
            <person name="Belfiori B."/>
            <person name="Cichocki N."/>
            <person name="Clum A."/>
            <person name="Dockter R.B."/>
            <person name="Fauchery L."/>
            <person name="Guy J."/>
            <person name="Iotti M."/>
            <person name="Le Tacon F."/>
            <person name="Lindquist E.A."/>
            <person name="Lipzen A."/>
            <person name="Malagnac F."/>
            <person name="Mello A."/>
            <person name="Molinier V."/>
            <person name="Miyauchi S."/>
            <person name="Poulain J."/>
            <person name="Riccioni C."/>
            <person name="Rubini A."/>
            <person name="Sitrit Y."/>
            <person name="Splivallo R."/>
            <person name="Traeger S."/>
            <person name="Wang M."/>
            <person name="Zifcakova L."/>
            <person name="Wipf D."/>
            <person name="Zambonelli A."/>
            <person name="Paolocci F."/>
            <person name="Nowrousian M."/>
            <person name="Ottonello S."/>
            <person name="Baldrian P."/>
            <person name="Spatafora J.W."/>
            <person name="Henrissat B."/>
            <person name="Nagy L.G."/>
            <person name="Aury J.M."/>
            <person name="Wincker P."/>
            <person name="Grigoriev I.V."/>
            <person name="Bonfante P."/>
            <person name="Martin F.M."/>
        </authorList>
    </citation>
    <scope>NUCLEOTIDE SEQUENCE [LARGE SCALE GENOMIC DNA]</scope>
    <source>
        <strain evidence="2 3">ATCC MYA-4762</strain>
    </source>
</reference>
<dbReference type="InterPro" id="IPR042184">
    <property type="entry name" value="YqeY/Aim41_N"/>
</dbReference>
<gene>
    <name evidence="1" type="primary">AIM41</name>
    <name evidence="2" type="ORF">L211DRAFT_838498</name>
</gene>
<dbReference type="FunCoup" id="A0A3N4LL70">
    <property type="interactions" value="83"/>
</dbReference>
<keyword evidence="1" id="KW-0496">Mitochondrion</keyword>
<dbReference type="STRING" id="1051890.A0A3N4LL70"/>
<dbReference type="PANTHER" id="PTHR28055:SF1">
    <property type="entry name" value="ALTERED INHERITANCE OF MITOCHONDRIA PROTEIN 41, MITOCHONDRIAL"/>
    <property type="match status" value="1"/>
</dbReference>
<comment type="similarity">
    <text evidence="1">Belongs to the AIM41 family.</text>
</comment>
<organism evidence="2 3">
    <name type="scientific">Terfezia boudieri ATCC MYA-4762</name>
    <dbReference type="NCBI Taxonomy" id="1051890"/>
    <lineage>
        <taxon>Eukaryota</taxon>
        <taxon>Fungi</taxon>
        <taxon>Dikarya</taxon>
        <taxon>Ascomycota</taxon>
        <taxon>Pezizomycotina</taxon>
        <taxon>Pezizomycetes</taxon>
        <taxon>Pezizales</taxon>
        <taxon>Pezizaceae</taxon>
        <taxon>Terfezia</taxon>
    </lineage>
</organism>
<dbReference type="PANTHER" id="PTHR28055">
    <property type="entry name" value="ALTERED INHERITANCE OF MITOCHONDRIA PROTEIN 41, MITOCHONDRIAL"/>
    <property type="match status" value="1"/>
</dbReference>
<accession>A0A3N4LL70</accession>
<dbReference type="InterPro" id="IPR019004">
    <property type="entry name" value="YqeY/Aim41"/>
</dbReference>
<dbReference type="InterPro" id="IPR003789">
    <property type="entry name" value="Asn/Gln_tRNA_amidoTrase-B-like"/>
</dbReference>
<dbReference type="EMBL" id="ML121545">
    <property type="protein sequence ID" value="RPB23644.1"/>
    <property type="molecule type" value="Genomic_DNA"/>
</dbReference>
<protein>
    <recommendedName>
        <fullName evidence="1">Altered inheritance of mitochondria protein 41</fullName>
    </recommendedName>
</protein>
<dbReference type="Gene3D" id="1.10.1510.10">
    <property type="entry name" value="Uncharacterised protein YqeY/AIM41 PF09424, N-terminal domain"/>
    <property type="match status" value="1"/>
</dbReference>
<evidence type="ECO:0000313" key="3">
    <source>
        <dbReference type="Proteomes" id="UP000267821"/>
    </source>
</evidence>
<comment type="subcellular location">
    <subcellularLocation>
        <location evidence="1">Mitochondrion</location>
    </subcellularLocation>
</comment>
<dbReference type="GO" id="GO:0005739">
    <property type="term" value="C:mitochondrion"/>
    <property type="evidence" value="ECO:0007669"/>
    <property type="project" value="UniProtKB-SubCell"/>
</dbReference>
<sequence length="133" mass="14421">MQPQNLLATINTHLKSPTPPTTDPHILTLINKQLTQCSSSIGHFRLAGREDLVAKEQRQADILCAYAACVDTVSQTEVLQIVKDAIDKVEVEGGKAVIGVVMSEVSRVLDQGAKGWVKKEVAEMVKKAVGERS</sequence>
<dbReference type="GO" id="GO:0016884">
    <property type="term" value="F:carbon-nitrogen ligase activity, with glutamine as amido-N-donor"/>
    <property type="evidence" value="ECO:0007669"/>
    <property type="project" value="UniProtKB-UniRule"/>
</dbReference>
<dbReference type="OrthoDB" id="538640at2759"/>
<proteinExistence type="inferred from homology"/>
<keyword evidence="3" id="KW-1185">Reference proteome</keyword>
<dbReference type="Proteomes" id="UP000267821">
    <property type="component" value="Unassembled WGS sequence"/>
</dbReference>
<dbReference type="SUPFAM" id="SSF89095">
    <property type="entry name" value="GatB/YqeY motif"/>
    <property type="match status" value="1"/>
</dbReference>
<evidence type="ECO:0000313" key="2">
    <source>
        <dbReference type="EMBL" id="RPB23644.1"/>
    </source>
</evidence>
<name>A0A3N4LL70_9PEZI</name>
<evidence type="ECO:0000256" key="1">
    <source>
        <dbReference type="RuleBase" id="RU365099"/>
    </source>
</evidence>
<dbReference type="InParanoid" id="A0A3N4LL70"/>